<dbReference type="InterPro" id="IPR004556">
    <property type="entry name" value="HemK-like"/>
</dbReference>
<dbReference type="Gene3D" id="3.40.50.150">
    <property type="entry name" value="Vaccinia Virus protein VP39"/>
    <property type="match status" value="1"/>
</dbReference>
<protein>
    <recommendedName>
        <fullName evidence="4">Release factor glutamine methyltransferase</fullName>
        <shortName evidence="4">RF MTase</shortName>
        <ecNumber evidence="4">2.1.1.297</ecNumber>
    </recommendedName>
    <alternativeName>
        <fullName evidence="4">N5-glutamine methyltransferase PrmC</fullName>
    </alternativeName>
    <alternativeName>
        <fullName evidence="4">Protein-(glutamine-N5) MTase PrmC</fullName>
    </alternativeName>
    <alternativeName>
        <fullName evidence="4">Protein-glutamine N-methyltransferase PrmC</fullName>
    </alternativeName>
</protein>
<dbReference type="Gene3D" id="1.10.8.10">
    <property type="entry name" value="DNA helicase RuvA subunit, C-terminal domain"/>
    <property type="match status" value="1"/>
</dbReference>
<evidence type="ECO:0000313" key="7">
    <source>
        <dbReference type="Proteomes" id="UP001321748"/>
    </source>
</evidence>
<keyword evidence="1 4" id="KW-0489">Methyltransferase</keyword>
<keyword evidence="2 4" id="KW-0808">Transferase</keyword>
<dbReference type="CDD" id="cd02440">
    <property type="entry name" value="AdoMet_MTases"/>
    <property type="match status" value="1"/>
</dbReference>
<feature type="binding site" evidence="4">
    <location>
        <position position="184"/>
    </location>
    <ligand>
        <name>S-adenosyl-L-methionine</name>
        <dbReference type="ChEBI" id="CHEBI:59789"/>
    </ligand>
</feature>
<proteinExistence type="inferred from homology"/>
<evidence type="ECO:0000256" key="1">
    <source>
        <dbReference type="ARBA" id="ARBA00022603"/>
    </source>
</evidence>
<accession>A0ABN6SJB7</accession>
<dbReference type="GO" id="GO:0032259">
    <property type="term" value="P:methylation"/>
    <property type="evidence" value="ECO:0007669"/>
    <property type="project" value="UniProtKB-KW"/>
</dbReference>
<dbReference type="NCBIfam" id="TIGR00536">
    <property type="entry name" value="hemK_fam"/>
    <property type="match status" value="1"/>
</dbReference>
<comment type="similarity">
    <text evidence="4">Belongs to the protein N5-glutamine methyltransferase family. PrmC subfamily.</text>
</comment>
<comment type="caution">
    <text evidence="4">Lacks conserved residue(s) required for the propagation of feature annotation.</text>
</comment>
<evidence type="ECO:0000256" key="3">
    <source>
        <dbReference type="ARBA" id="ARBA00022691"/>
    </source>
</evidence>
<dbReference type="InterPro" id="IPR029063">
    <property type="entry name" value="SAM-dependent_MTases_sf"/>
</dbReference>
<dbReference type="NCBIfam" id="TIGR03534">
    <property type="entry name" value="RF_mod_PrmC"/>
    <property type="match status" value="1"/>
</dbReference>
<dbReference type="HAMAP" id="MF_02126">
    <property type="entry name" value="RF_methyltr_PrmC"/>
    <property type="match status" value="1"/>
</dbReference>
<dbReference type="InterPro" id="IPR019874">
    <property type="entry name" value="RF_methyltr_PrmC"/>
</dbReference>
<keyword evidence="7" id="KW-1185">Reference proteome</keyword>
<dbReference type="EMBL" id="AP026800">
    <property type="protein sequence ID" value="BDR55026.1"/>
    <property type="molecule type" value="Genomic_DNA"/>
</dbReference>
<feature type="domain" description="Release factor glutamine methyltransferase N-terminal" evidence="5">
    <location>
        <begin position="19"/>
        <end position="55"/>
    </location>
</feature>
<dbReference type="GO" id="GO:0008168">
    <property type="term" value="F:methyltransferase activity"/>
    <property type="evidence" value="ECO:0007669"/>
    <property type="project" value="UniProtKB-KW"/>
</dbReference>
<feature type="binding site" evidence="4">
    <location>
        <position position="237"/>
    </location>
    <ligand>
        <name>S-adenosyl-L-methionine</name>
        <dbReference type="ChEBI" id="CHEBI:59789"/>
    </ligand>
</feature>
<organism evidence="6 7">
    <name type="scientific">Bombiscardovia apis</name>
    <dbReference type="NCBI Taxonomy" id="2932182"/>
    <lineage>
        <taxon>Bacteria</taxon>
        <taxon>Bacillati</taxon>
        <taxon>Actinomycetota</taxon>
        <taxon>Actinomycetes</taxon>
        <taxon>Bifidobacteriales</taxon>
        <taxon>Bifidobacteriaceae</taxon>
        <taxon>Bombiscardovia</taxon>
    </lineage>
</organism>
<evidence type="ECO:0000256" key="2">
    <source>
        <dbReference type="ARBA" id="ARBA00022679"/>
    </source>
</evidence>
<evidence type="ECO:0000313" key="6">
    <source>
        <dbReference type="EMBL" id="BDR55026.1"/>
    </source>
</evidence>
<comment type="catalytic activity">
    <reaction evidence="4">
        <text>L-glutaminyl-[peptide chain release factor] + S-adenosyl-L-methionine = N(5)-methyl-L-glutaminyl-[peptide chain release factor] + S-adenosyl-L-homocysteine + H(+)</text>
        <dbReference type="Rhea" id="RHEA:42896"/>
        <dbReference type="Rhea" id="RHEA-COMP:10271"/>
        <dbReference type="Rhea" id="RHEA-COMP:10272"/>
        <dbReference type="ChEBI" id="CHEBI:15378"/>
        <dbReference type="ChEBI" id="CHEBI:30011"/>
        <dbReference type="ChEBI" id="CHEBI:57856"/>
        <dbReference type="ChEBI" id="CHEBI:59789"/>
        <dbReference type="ChEBI" id="CHEBI:61891"/>
        <dbReference type="EC" id="2.1.1.297"/>
    </reaction>
</comment>
<dbReference type="PROSITE" id="PS00092">
    <property type="entry name" value="N6_MTASE"/>
    <property type="match status" value="1"/>
</dbReference>
<dbReference type="SUPFAM" id="SSF53335">
    <property type="entry name" value="S-adenosyl-L-methionine-dependent methyltransferases"/>
    <property type="match status" value="1"/>
</dbReference>
<gene>
    <name evidence="4 6" type="primary">prmC</name>
    <name evidence="6" type="ORF">KIMH_11370</name>
</gene>
<dbReference type="EC" id="2.1.1.297" evidence="4"/>
<dbReference type="Pfam" id="PF17827">
    <property type="entry name" value="PrmC_N"/>
    <property type="match status" value="2"/>
</dbReference>
<reference evidence="6 7" key="1">
    <citation type="journal article" date="2023" name="Microbiol. Spectr.">
        <title>Symbiosis of Carpenter Bees with Uncharacterized Lactic Acid Bacteria Showing NAD Auxotrophy.</title>
        <authorList>
            <person name="Kawasaki S."/>
            <person name="Ozawa K."/>
            <person name="Mori T."/>
            <person name="Yamamoto A."/>
            <person name="Ito M."/>
            <person name="Ohkuma M."/>
            <person name="Sakamoto M."/>
            <person name="Matsutani M."/>
        </authorList>
    </citation>
    <scope>NUCLEOTIDE SEQUENCE [LARGE SCALE GENOMIC DNA]</scope>
    <source>
        <strain evidence="6 7">KimH</strain>
    </source>
</reference>
<dbReference type="InterPro" id="IPR050320">
    <property type="entry name" value="N5-glutamine_MTase"/>
</dbReference>
<dbReference type="PANTHER" id="PTHR18895:SF74">
    <property type="entry name" value="MTRF1L RELEASE FACTOR GLUTAMINE METHYLTRANSFERASE"/>
    <property type="match status" value="1"/>
</dbReference>
<evidence type="ECO:0000259" key="5">
    <source>
        <dbReference type="Pfam" id="PF17827"/>
    </source>
</evidence>
<feature type="domain" description="Release factor glutamine methyltransferase N-terminal" evidence="5">
    <location>
        <begin position="92"/>
        <end position="114"/>
    </location>
</feature>
<comment type="function">
    <text evidence="4">Methylates the class 1 translation termination release factors RF1/PrfA and RF2/PrfB on the glutamine residue of the universally conserved GGQ motif.</text>
</comment>
<evidence type="ECO:0000256" key="4">
    <source>
        <dbReference type="HAMAP-Rule" id="MF_02126"/>
    </source>
</evidence>
<keyword evidence="3 4" id="KW-0949">S-adenosyl-L-methionine</keyword>
<dbReference type="PANTHER" id="PTHR18895">
    <property type="entry name" value="HEMK METHYLTRANSFERASE"/>
    <property type="match status" value="1"/>
</dbReference>
<dbReference type="InterPro" id="IPR040758">
    <property type="entry name" value="PrmC_N"/>
</dbReference>
<dbReference type="InterPro" id="IPR002052">
    <property type="entry name" value="DNA_methylase_N6_adenine_CS"/>
</dbReference>
<feature type="binding site" evidence="4">
    <location>
        <begin position="237"/>
        <end position="240"/>
    </location>
    <ligand>
        <name>substrate</name>
    </ligand>
</feature>
<name>A0ABN6SJB7_9BIFI</name>
<dbReference type="Pfam" id="PF03602">
    <property type="entry name" value="Cons_hypoth95"/>
    <property type="match status" value="1"/>
</dbReference>
<dbReference type="Proteomes" id="UP001321748">
    <property type="component" value="Chromosome"/>
</dbReference>
<sequence length="330" mass="35200">MGFENQDLLSLSLSMPVRQALALASGVLAHAGIDTPDNDARLLLAEACQVDLHELSRAVLMGESFAQLAALGRFSGESSESALEAELAEQVALTSFRQFVERRAEREPLQYIVGHAPFRFMSLAVGPGVFIPRPETESVVQDGLDWLAAEGVERPLVVDLCAGSGAIGLSVATEVKGAQVWAVELSAEAAVWTRRNLERYRDVIAAAGSSYQLIEADATAPETLRDLDGKVDLVITNPPYVPESQVPTQPEVVEHDPSLALYGGSADGLAIPSRIITRVAALLRPAGHLVLEHDPSQSQALQVAARAAGFATATTSQDLTARDRYLVASR</sequence>